<dbReference type="SUPFAM" id="SSF54631">
    <property type="entry name" value="CBS-domain pair"/>
    <property type="match status" value="1"/>
</dbReference>
<dbReference type="Gene3D" id="3.10.580.10">
    <property type="entry name" value="CBS-domain"/>
    <property type="match status" value="1"/>
</dbReference>
<gene>
    <name evidence="13" type="ORF">J2Y00_002643</name>
</gene>
<feature type="transmembrane region" description="Helical" evidence="10">
    <location>
        <begin position="6"/>
        <end position="28"/>
    </location>
</feature>
<evidence type="ECO:0000259" key="12">
    <source>
        <dbReference type="PROSITE" id="PS51846"/>
    </source>
</evidence>
<evidence type="ECO:0000313" key="13">
    <source>
        <dbReference type="EMBL" id="MDR6219046.1"/>
    </source>
</evidence>
<dbReference type="PROSITE" id="PS51846">
    <property type="entry name" value="CNNM"/>
    <property type="match status" value="1"/>
</dbReference>
<dbReference type="PROSITE" id="PS51371">
    <property type="entry name" value="CBS"/>
    <property type="match status" value="2"/>
</dbReference>
<reference evidence="13" key="1">
    <citation type="submission" date="2023-07" db="EMBL/GenBank/DDBJ databases">
        <title>Sorghum-associated microbial communities from plants grown in Nebraska, USA.</title>
        <authorList>
            <person name="Schachtman D."/>
        </authorList>
    </citation>
    <scope>NUCLEOTIDE SEQUENCE</scope>
    <source>
        <strain evidence="13">BE330</strain>
    </source>
</reference>
<dbReference type="SMART" id="SM00116">
    <property type="entry name" value="CBS"/>
    <property type="match status" value="2"/>
</dbReference>
<dbReference type="RefSeq" id="WP_309854111.1">
    <property type="nucleotide sequence ID" value="NZ_JAVDQJ010000004.1"/>
</dbReference>
<name>A0AAE3XDI3_9DEIO</name>
<evidence type="ECO:0000313" key="14">
    <source>
        <dbReference type="Proteomes" id="UP001185331"/>
    </source>
</evidence>
<feature type="transmembrane region" description="Helical" evidence="10">
    <location>
        <begin position="135"/>
        <end position="154"/>
    </location>
</feature>
<dbReference type="GO" id="GO:0005886">
    <property type="term" value="C:plasma membrane"/>
    <property type="evidence" value="ECO:0007669"/>
    <property type="project" value="UniProtKB-SubCell"/>
</dbReference>
<dbReference type="FunFam" id="3.10.580.10:FF:000002">
    <property type="entry name" value="Magnesium/cobalt efflux protein CorC"/>
    <property type="match status" value="1"/>
</dbReference>
<keyword evidence="5 9" id="KW-1133">Transmembrane helix</keyword>
<keyword evidence="6 8" id="KW-0129">CBS domain</keyword>
<dbReference type="Gene3D" id="3.30.465.10">
    <property type="match status" value="1"/>
</dbReference>
<dbReference type="InterPro" id="IPR044751">
    <property type="entry name" value="Ion_transp-like_CBS"/>
</dbReference>
<evidence type="ECO:0000256" key="6">
    <source>
        <dbReference type="ARBA" id="ARBA00023122"/>
    </source>
</evidence>
<feature type="domain" description="CBS" evidence="11">
    <location>
        <begin position="285"/>
        <end position="342"/>
    </location>
</feature>
<dbReference type="Pfam" id="PF01595">
    <property type="entry name" value="CNNM"/>
    <property type="match status" value="1"/>
</dbReference>
<dbReference type="CDD" id="cd04590">
    <property type="entry name" value="CBS_pair_CorC_HlyC_assoc"/>
    <property type="match status" value="1"/>
</dbReference>
<evidence type="ECO:0000256" key="8">
    <source>
        <dbReference type="PROSITE-ProRule" id="PRU00703"/>
    </source>
</evidence>
<accession>A0AAE3XDI3</accession>
<evidence type="ECO:0000256" key="5">
    <source>
        <dbReference type="ARBA" id="ARBA00022989"/>
    </source>
</evidence>
<dbReference type="SMART" id="SM01091">
    <property type="entry name" value="CorC_HlyC"/>
    <property type="match status" value="1"/>
</dbReference>
<keyword evidence="7 9" id="KW-0472">Membrane</keyword>
<feature type="transmembrane region" description="Helical" evidence="10">
    <location>
        <begin position="102"/>
        <end position="123"/>
    </location>
</feature>
<dbReference type="InterPro" id="IPR000644">
    <property type="entry name" value="CBS_dom"/>
</dbReference>
<evidence type="ECO:0000256" key="1">
    <source>
        <dbReference type="ARBA" id="ARBA00004651"/>
    </source>
</evidence>
<dbReference type="InterPro" id="IPR046342">
    <property type="entry name" value="CBS_dom_sf"/>
</dbReference>
<dbReference type="Pfam" id="PF03471">
    <property type="entry name" value="CorC_HlyC"/>
    <property type="match status" value="1"/>
</dbReference>
<evidence type="ECO:0000256" key="7">
    <source>
        <dbReference type="ARBA" id="ARBA00023136"/>
    </source>
</evidence>
<evidence type="ECO:0000259" key="11">
    <source>
        <dbReference type="PROSITE" id="PS51371"/>
    </source>
</evidence>
<evidence type="ECO:0000256" key="4">
    <source>
        <dbReference type="ARBA" id="ARBA00022737"/>
    </source>
</evidence>
<feature type="domain" description="CNNM transmembrane" evidence="12">
    <location>
        <begin position="1"/>
        <end position="202"/>
    </location>
</feature>
<dbReference type="PANTHER" id="PTHR43099">
    <property type="entry name" value="UPF0053 PROTEIN YRKA"/>
    <property type="match status" value="1"/>
</dbReference>
<organism evidence="13 14">
    <name type="scientific">Deinococcus soli</name>
    <name type="common">ex Cha et al. 2016</name>
    <dbReference type="NCBI Taxonomy" id="1309411"/>
    <lineage>
        <taxon>Bacteria</taxon>
        <taxon>Thermotogati</taxon>
        <taxon>Deinococcota</taxon>
        <taxon>Deinococci</taxon>
        <taxon>Deinococcales</taxon>
        <taxon>Deinococcaceae</taxon>
        <taxon>Deinococcus</taxon>
    </lineage>
</organism>
<evidence type="ECO:0000256" key="9">
    <source>
        <dbReference type="PROSITE-ProRule" id="PRU01193"/>
    </source>
</evidence>
<sequence length="433" mass="46918">MTELTGPITLGALVLLNGYFVAAEFALVSVRRTRIDERAAHGHAGAKLTQHVLKHLDRYIAATQLGITMASLGIGFAAEPAIHHLTQRPLANLGVPPEHLSGWSFGLAFGISTVLHIVFGELAPKSLALQRSEQVALAVTAPLIAFTTTFRPIIHLLNALGNGVVRLLGLKPEAGHHTAHSASEIRAIVTASSQEGVLEDDQEAMVNNVFDLSGTTARSIMTPRTDMLLISAETTLRAVLKLNGPHGYSRLPVYQDAPDNVIGVLYSADMWAHLDTLDTTLAADVCRPAYFVPEHVRAPDLLRNLKNRQSHLAIIVDEFGGTSGLITLEDLIEEIVGEIYDETDEPGAPRVQRLHDDTFLLDAATSLDETEDTLGVRFSAERASTLGGLITHRVGCIPEVGVTVTLGEWILRVEQADERRVVQVRASRQPLNE</sequence>
<dbReference type="Proteomes" id="UP001185331">
    <property type="component" value="Unassembled WGS sequence"/>
</dbReference>
<dbReference type="GO" id="GO:0050660">
    <property type="term" value="F:flavin adenine dinucleotide binding"/>
    <property type="evidence" value="ECO:0007669"/>
    <property type="project" value="InterPro"/>
</dbReference>
<dbReference type="InterPro" id="IPR016169">
    <property type="entry name" value="FAD-bd_PCMH_sub2"/>
</dbReference>
<dbReference type="InterPro" id="IPR036318">
    <property type="entry name" value="FAD-bd_PCMH-like_sf"/>
</dbReference>
<keyword evidence="2" id="KW-1003">Cell membrane</keyword>
<dbReference type="InterPro" id="IPR051676">
    <property type="entry name" value="UPF0053_domain"/>
</dbReference>
<proteinExistence type="predicted"/>
<feature type="transmembrane region" description="Helical" evidence="10">
    <location>
        <begin position="59"/>
        <end position="82"/>
    </location>
</feature>
<evidence type="ECO:0000256" key="2">
    <source>
        <dbReference type="ARBA" id="ARBA00022475"/>
    </source>
</evidence>
<comment type="caution">
    <text evidence="13">The sequence shown here is derived from an EMBL/GenBank/DDBJ whole genome shotgun (WGS) entry which is preliminary data.</text>
</comment>
<dbReference type="PANTHER" id="PTHR43099:SF2">
    <property type="entry name" value="UPF0053 PROTEIN YRKA"/>
    <property type="match status" value="1"/>
</dbReference>
<protein>
    <submittedName>
        <fullName evidence="13">CBS domain containing-hemolysin-like protein</fullName>
    </submittedName>
</protein>
<keyword evidence="3 9" id="KW-0812">Transmembrane</keyword>
<dbReference type="EMBL" id="JAVDQK010000005">
    <property type="protein sequence ID" value="MDR6219046.1"/>
    <property type="molecule type" value="Genomic_DNA"/>
</dbReference>
<evidence type="ECO:0000256" key="3">
    <source>
        <dbReference type="ARBA" id="ARBA00022692"/>
    </source>
</evidence>
<feature type="domain" description="CBS" evidence="11">
    <location>
        <begin position="221"/>
        <end position="280"/>
    </location>
</feature>
<dbReference type="InterPro" id="IPR002550">
    <property type="entry name" value="CNNM"/>
</dbReference>
<dbReference type="SUPFAM" id="SSF56176">
    <property type="entry name" value="FAD-binding/transporter-associated domain-like"/>
    <property type="match status" value="1"/>
</dbReference>
<comment type="subcellular location">
    <subcellularLocation>
        <location evidence="1">Cell membrane</location>
        <topology evidence="1">Multi-pass membrane protein</topology>
    </subcellularLocation>
</comment>
<keyword evidence="4" id="KW-0677">Repeat</keyword>
<evidence type="ECO:0000256" key="10">
    <source>
        <dbReference type="SAM" id="Phobius"/>
    </source>
</evidence>
<dbReference type="AlphaFoldDB" id="A0AAE3XDI3"/>
<dbReference type="InterPro" id="IPR005170">
    <property type="entry name" value="Transptr-assoc_dom"/>
</dbReference>
<dbReference type="Pfam" id="PF00571">
    <property type="entry name" value="CBS"/>
    <property type="match status" value="2"/>
</dbReference>